<reference evidence="4 5" key="1">
    <citation type="submission" date="2019-04" db="EMBL/GenBank/DDBJ databases">
        <title>Lysinibacillus genome sequencing.</title>
        <authorList>
            <person name="Dunlap C."/>
        </authorList>
    </citation>
    <scope>NUCLEOTIDE SEQUENCE [LARGE SCALE GENOMIC DNA]</scope>
    <source>
        <strain evidence="4 5">CCTCC AB 2010389</strain>
    </source>
</reference>
<evidence type="ECO:0000313" key="4">
    <source>
        <dbReference type="EMBL" id="TKI53470.1"/>
    </source>
</evidence>
<evidence type="ECO:0000259" key="3">
    <source>
        <dbReference type="Pfam" id="PF05043"/>
    </source>
</evidence>
<evidence type="ECO:0000256" key="2">
    <source>
        <dbReference type="ARBA" id="ARBA00023163"/>
    </source>
</evidence>
<organism evidence="4 5">
    <name type="scientific">Lysinibacillus mangiferihumi</name>
    <dbReference type="NCBI Taxonomy" id="1130819"/>
    <lineage>
        <taxon>Bacteria</taxon>
        <taxon>Bacillati</taxon>
        <taxon>Bacillota</taxon>
        <taxon>Bacilli</taxon>
        <taxon>Bacillales</taxon>
        <taxon>Bacillaceae</taxon>
        <taxon>Lysinibacillus</taxon>
    </lineage>
</organism>
<dbReference type="Proteomes" id="UP000308744">
    <property type="component" value="Unassembled WGS sequence"/>
</dbReference>
<dbReference type="InterPro" id="IPR050661">
    <property type="entry name" value="BglG_antiterminators"/>
</dbReference>
<name>A0A4U2XZN1_9BACI</name>
<dbReference type="AlphaFoldDB" id="A0A4U2XZN1"/>
<dbReference type="Pfam" id="PF05043">
    <property type="entry name" value="Mga"/>
    <property type="match status" value="1"/>
</dbReference>
<feature type="domain" description="Mga helix-turn-helix" evidence="3">
    <location>
        <begin position="71"/>
        <end position="154"/>
    </location>
</feature>
<dbReference type="EMBL" id="SZPU01000110">
    <property type="protein sequence ID" value="TKI53470.1"/>
    <property type="molecule type" value="Genomic_DNA"/>
</dbReference>
<evidence type="ECO:0000313" key="5">
    <source>
        <dbReference type="Proteomes" id="UP000308744"/>
    </source>
</evidence>
<dbReference type="RefSeq" id="WP_107897454.1">
    <property type="nucleotide sequence ID" value="NZ_PYWM01000040.1"/>
</dbReference>
<dbReference type="SUPFAM" id="SSF46785">
    <property type="entry name" value="Winged helix' DNA-binding domain"/>
    <property type="match status" value="1"/>
</dbReference>
<evidence type="ECO:0000256" key="1">
    <source>
        <dbReference type="ARBA" id="ARBA00023015"/>
    </source>
</evidence>
<sequence>MERFLDRPEKILIYLYCKSGKAKIDELAEHLQVGRSTIEKELHFLMEVLSNTNFFIKSGEAHLDIISPSLIEDALKILYKDNVFFKIIMLLFEKNIYSVNELTTILNMSKSTVYRKFKVIKEWLQEYKLTLVTTPVLTIQGDEKNIRNLMQQFYDFYLSRSLSEIRFFNKELFVKKIDEICILNSLNLTPQGLRKLSISMEILHIRSRLSSYIQYENFPTEDSSLYINITKKLQSFFPNYMDKNMKQCEIIYYATNLFNYLIRKRKLTIGEIYNLKDTNMRYSMIFDFLEYISKNFYFDFSSDIKLVEGLSRYTELYYIDLRLGTNNRLNELSGYINICKDHPFYALVKEAALKLFKQYNFLPEIKEIDIFALYYFLSISQLRIKKIQTVSIAIITESEIEQESISEYLTFKYGTNIQTYSLNLYAFKKNIFYQEYDLLINMENNNSLFEGVESLTISPILSNADKTKLDYKINELLNKKMTKYTELIVF</sequence>
<protein>
    <submittedName>
        <fullName evidence="4">ArsR family transcriptional regulator</fullName>
    </submittedName>
</protein>
<dbReference type="PANTHER" id="PTHR30185">
    <property type="entry name" value="CRYPTIC BETA-GLUCOSIDE BGL OPERON ANTITERMINATOR"/>
    <property type="match status" value="1"/>
</dbReference>
<keyword evidence="2" id="KW-0804">Transcription</keyword>
<accession>A0A4U2XZN1</accession>
<keyword evidence="1" id="KW-0805">Transcription regulation</keyword>
<dbReference type="InterPro" id="IPR007737">
    <property type="entry name" value="Mga_HTH"/>
</dbReference>
<comment type="caution">
    <text evidence="4">The sequence shown here is derived from an EMBL/GenBank/DDBJ whole genome shotgun (WGS) entry which is preliminary data.</text>
</comment>
<keyword evidence="5" id="KW-1185">Reference proteome</keyword>
<dbReference type="InterPro" id="IPR036390">
    <property type="entry name" value="WH_DNA-bd_sf"/>
</dbReference>
<dbReference type="PANTHER" id="PTHR30185:SF18">
    <property type="entry name" value="TRANSCRIPTIONAL REGULATOR MTLR"/>
    <property type="match status" value="1"/>
</dbReference>
<proteinExistence type="predicted"/>
<gene>
    <name evidence="4" type="ORF">FC756_23840</name>
</gene>